<sequence>MPAAAERAAPWPGAAATQPVEMQMPGTQPAPARSAAEPRADMPVPAAGTQHAGTALSPAAAPGTTPAPSMAQLMEHRMNAQPIRDLLREAIRDELRGEIGRQLDTDLRRLVREELALALTEALAMPA</sequence>
<dbReference type="Proteomes" id="UP000193017">
    <property type="component" value="Chromosome"/>
</dbReference>
<dbReference type="KEGG" id="pcon:B0A89_03635"/>
<proteinExistence type="predicted"/>
<organism evidence="2 3">
    <name type="scientific">Paracoccus contaminans</name>
    <dbReference type="NCBI Taxonomy" id="1945662"/>
    <lineage>
        <taxon>Bacteria</taxon>
        <taxon>Pseudomonadati</taxon>
        <taxon>Pseudomonadota</taxon>
        <taxon>Alphaproteobacteria</taxon>
        <taxon>Rhodobacterales</taxon>
        <taxon>Paracoccaceae</taxon>
        <taxon>Paracoccus</taxon>
    </lineage>
</organism>
<evidence type="ECO:0000313" key="2">
    <source>
        <dbReference type="EMBL" id="ARJ68858.1"/>
    </source>
</evidence>
<gene>
    <name evidence="2" type="ORF">B0A89_03635</name>
</gene>
<dbReference type="STRING" id="1945662.B0A89_03635"/>
<feature type="region of interest" description="Disordered" evidence="1">
    <location>
        <begin position="1"/>
        <end position="68"/>
    </location>
</feature>
<feature type="compositionally biased region" description="Low complexity" evidence="1">
    <location>
        <begin position="52"/>
        <end position="68"/>
    </location>
</feature>
<protein>
    <submittedName>
        <fullName evidence="2">Uncharacterized protein</fullName>
    </submittedName>
</protein>
<keyword evidence="3" id="KW-1185">Reference proteome</keyword>
<dbReference type="EMBL" id="CP020612">
    <property type="protein sequence ID" value="ARJ68858.1"/>
    <property type="molecule type" value="Genomic_DNA"/>
</dbReference>
<reference evidence="2 3" key="1">
    <citation type="submission" date="2017-03" db="EMBL/GenBank/DDBJ databases">
        <title>Genome sequence of Paracoccus contaminans isolated from a water microcosm.</title>
        <authorList>
            <person name="Aurass P."/>
            <person name="Karste S."/>
            <person name="Trost E."/>
            <person name="Glaeser S.P."/>
            <person name="Kaempfer P."/>
            <person name="Flieger A."/>
        </authorList>
    </citation>
    <scope>NUCLEOTIDE SEQUENCE [LARGE SCALE GENOMIC DNA]</scope>
    <source>
        <strain evidence="3">RKI 16-01929T\LMG 29738T\CCM 8701T\CIP 111112T</strain>
    </source>
</reference>
<evidence type="ECO:0000256" key="1">
    <source>
        <dbReference type="SAM" id="MobiDB-lite"/>
    </source>
</evidence>
<dbReference type="AlphaFoldDB" id="A0A1W6CVF6"/>
<name>A0A1W6CVF6_9RHOB</name>
<evidence type="ECO:0000313" key="3">
    <source>
        <dbReference type="Proteomes" id="UP000193017"/>
    </source>
</evidence>
<feature type="compositionally biased region" description="Low complexity" evidence="1">
    <location>
        <begin position="1"/>
        <end position="19"/>
    </location>
</feature>
<accession>A0A1W6CVF6</accession>